<dbReference type="Proteomes" id="UP001591681">
    <property type="component" value="Unassembled WGS sequence"/>
</dbReference>
<keyword evidence="2" id="KW-0732">Signal</keyword>
<dbReference type="EMBL" id="JBHFQA010000006">
    <property type="protein sequence ID" value="KAL2097484.1"/>
    <property type="molecule type" value="Genomic_DNA"/>
</dbReference>
<evidence type="ECO:0000256" key="2">
    <source>
        <dbReference type="SAM" id="SignalP"/>
    </source>
</evidence>
<evidence type="ECO:0000256" key="1">
    <source>
        <dbReference type="SAM" id="MobiDB-lite"/>
    </source>
</evidence>
<reference evidence="3 4" key="1">
    <citation type="submission" date="2024-09" db="EMBL/GenBank/DDBJ databases">
        <title>A chromosome-level genome assembly of Gray's grenadier anchovy, Coilia grayii.</title>
        <authorList>
            <person name="Fu Z."/>
        </authorList>
    </citation>
    <scope>NUCLEOTIDE SEQUENCE [LARGE SCALE GENOMIC DNA]</scope>
    <source>
        <strain evidence="3">G4</strain>
        <tissue evidence="3">Muscle</tissue>
    </source>
</reference>
<comment type="caution">
    <text evidence="3">The sequence shown here is derived from an EMBL/GenBank/DDBJ whole genome shotgun (WGS) entry which is preliminary data.</text>
</comment>
<accession>A0ABD1KE66</accession>
<protein>
    <submittedName>
        <fullName evidence="3">Uncharacterized protein</fullName>
    </submittedName>
</protein>
<organism evidence="3 4">
    <name type="scientific">Coilia grayii</name>
    <name type="common">Gray's grenadier anchovy</name>
    <dbReference type="NCBI Taxonomy" id="363190"/>
    <lineage>
        <taxon>Eukaryota</taxon>
        <taxon>Metazoa</taxon>
        <taxon>Chordata</taxon>
        <taxon>Craniata</taxon>
        <taxon>Vertebrata</taxon>
        <taxon>Euteleostomi</taxon>
        <taxon>Actinopterygii</taxon>
        <taxon>Neopterygii</taxon>
        <taxon>Teleostei</taxon>
        <taxon>Clupei</taxon>
        <taxon>Clupeiformes</taxon>
        <taxon>Clupeoidei</taxon>
        <taxon>Engraulidae</taxon>
        <taxon>Coilinae</taxon>
        <taxon>Coilia</taxon>
    </lineage>
</organism>
<dbReference type="AlphaFoldDB" id="A0ABD1KE66"/>
<feature type="signal peptide" evidence="2">
    <location>
        <begin position="1"/>
        <end position="17"/>
    </location>
</feature>
<feature type="compositionally biased region" description="Gly residues" evidence="1">
    <location>
        <begin position="35"/>
        <end position="45"/>
    </location>
</feature>
<name>A0ABD1KE66_9TELE</name>
<keyword evidence="4" id="KW-1185">Reference proteome</keyword>
<evidence type="ECO:0000313" key="3">
    <source>
        <dbReference type="EMBL" id="KAL2097484.1"/>
    </source>
</evidence>
<proteinExistence type="predicted"/>
<evidence type="ECO:0000313" key="4">
    <source>
        <dbReference type="Proteomes" id="UP001591681"/>
    </source>
</evidence>
<sequence length="299" mass="32924">MAYFMLVALLVASGVTAYPNSWQQRPRGRPRDGQYAGGPAAGSGGDFWVQDRPRPPFGFEPMDGGQFMPRPNGGGRPRPGPGGNGGYFPRPGGPNMPDWGMDEPQQPWFPAGPTEVPEGEDQGNGGWPNGNDEFEEPTDFPDRGDKWGQGSWRQRQAEWGPGVRRTQGGMGPNRRNPNTRRPEGPDGRFPFGGRPVPPSTMPNRQFTPILKLDNVTLPNITGMPLKEGENIFLLPMARHNAPQEMRYGYPSYGPQPYIKLIYNPTATQKISFEYGITQLLPSFLKADPEEDGNGDNNGE</sequence>
<feature type="compositionally biased region" description="Gly residues" evidence="1">
    <location>
        <begin position="72"/>
        <end position="86"/>
    </location>
</feature>
<feature type="region of interest" description="Disordered" evidence="1">
    <location>
        <begin position="20"/>
        <end position="203"/>
    </location>
</feature>
<gene>
    <name evidence="3" type="ORF">ACEWY4_006691</name>
</gene>
<feature type="chain" id="PRO_5044830156" evidence="2">
    <location>
        <begin position="18"/>
        <end position="299"/>
    </location>
</feature>